<organism evidence="2 3">
    <name type="scientific">Vitis vinifera</name>
    <name type="common">Grape</name>
    <dbReference type="NCBI Taxonomy" id="29760"/>
    <lineage>
        <taxon>Eukaryota</taxon>
        <taxon>Viridiplantae</taxon>
        <taxon>Streptophyta</taxon>
        <taxon>Embryophyta</taxon>
        <taxon>Tracheophyta</taxon>
        <taxon>Spermatophyta</taxon>
        <taxon>Magnoliopsida</taxon>
        <taxon>eudicotyledons</taxon>
        <taxon>Gunneridae</taxon>
        <taxon>Pentapetalae</taxon>
        <taxon>rosids</taxon>
        <taxon>Vitales</taxon>
        <taxon>Vitaceae</taxon>
        <taxon>Viteae</taxon>
        <taxon>Vitis</taxon>
    </lineage>
</organism>
<gene>
    <name evidence="2" type="ORF">CK203_060009</name>
</gene>
<dbReference type="AlphaFoldDB" id="A0A438GFE8"/>
<reference evidence="2 3" key="1">
    <citation type="journal article" date="2018" name="PLoS Genet.">
        <title>Population sequencing reveals clonal diversity and ancestral inbreeding in the grapevine cultivar Chardonnay.</title>
        <authorList>
            <person name="Roach M.J."/>
            <person name="Johnson D.L."/>
            <person name="Bohlmann J."/>
            <person name="van Vuuren H.J."/>
            <person name="Jones S.J."/>
            <person name="Pretorius I.S."/>
            <person name="Schmidt S.A."/>
            <person name="Borneman A.R."/>
        </authorList>
    </citation>
    <scope>NUCLEOTIDE SEQUENCE [LARGE SCALE GENOMIC DNA]</scope>
    <source>
        <strain evidence="3">cv. Chardonnay</strain>
        <tissue evidence="2">Leaf</tissue>
    </source>
</reference>
<protein>
    <recommendedName>
        <fullName evidence="1">Reverse transcriptase Ty1/copia-type domain-containing protein</fullName>
    </recommendedName>
</protein>
<evidence type="ECO:0000313" key="2">
    <source>
        <dbReference type="EMBL" id="RVW70908.1"/>
    </source>
</evidence>
<comment type="caution">
    <text evidence="2">The sequence shown here is derived from an EMBL/GenBank/DDBJ whole genome shotgun (WGS) entry which is preliminary data.</text>
</comment>
<evidence type="ECO:0000259" key="1">
    <source>
        <dbReference type="Pfam" id="PF07727"/>
    </source>
</evidence>
<proteinExistence type="predicted"/>
<dbReference type="EMBL" id="QGNW01000451">
    <property type="protein sequence ID" value="RVW70908.1"/>
    <property type="molecule type" value="Genomic_DNA"/>
</dbReference>
<feature type="domain" description="Reverse transcriptase Ty1/copia-type" evidence="1">
    <location>
        <begin position="144"/>
        <end position="213"/>
    </location>
</feature>
<evidence type="ECO:0000313" key="3">
    <source>
        <dbReference type="Proteomes" id="UP000288805"/>
    </source>
</evidence>
<name>A0A438GFE8_VITVI</name>
<dbReference type="Pfam" id="PF07727">
    <property type="entry name" value="RVT_2"/>
    <property type="match status" value="1"/>
</dbReference>
<dbReference type="InterPro" id="IPR013103">
    <property type="entry name" value="RVT_2"/>
</dbReference>
<sequence>MLSSSYEEFHEFVDVTFFENEPYFPTPYLQGETSLMEDKDRDLFFFFSFLLGSVQLESQSGPTQESESPNPHVVRSKNSSLNLLVKNLEYSTKQYDVKNALLYGDLEEKIYMEIPPDFGGELRGKRVCKLKKALMNLNNPRGLVRNDLEEREALRCQLANEFEIKDLGKLKYFLGIEVAYSKRAIFISQHKYVLDLLKETGKLACKPIEMPIEQNHLTTEASEDEAVDKGMH</sequence>
<dbReference type="Proteomes" id="UP000288805">
    <property type="component" value="Unassembled WGS sequence"/>
</dbReference>
<accession>A0A438GFE8</accession>